<evidence type="ECO:0000313" key="2">
    <source>
        <dbReference type="Proteomes" id="UP000030671"/>
    </source>
</evidence>
<dbReference type="KEGG" id="hir:HETIRDRAFT_162457"/>
<sequence length="58" mass="6803">MDIRAGVVFVLLSVRGQVNEVQLDHYHTLYSNRRDTHTSVPIRLRCPRPWRLVDSILC</sequence>
<organism evidence="1 2">
    <name type="scientific">Heterobasidion irregulare (strain TC 32-1)</name>
    <dbReference type="NCBI Taxonomy" id="747525"/>
    <lineage>
        <taxon>Eukaryota</taxon>
        <taxon>Fungi</taxon>
        <taxon>Dikarya</taxon>
        <taxon>Basidiomycota</taxon>
        <taxon>Agaricomycotina</taxon>
        <taxon>Agaricomycetes</taxon>
        <taxon>Russulales</taxon>
        <taxon>Bondarzewiaceae</taxon>
        <taxon>Heterobasidion</taxon>
        <taxon>Heterobasidion annosum species complex</taxon>
    </lineage>
</organism>
<evidence type="ECO:0000313" key="1">
    <source>
        <dbReference type="EMBL" id="ETW75695.1"/>
    </source>
</evidence>
<name>W4JRI6_HETIT</name>
<dbReference type="RefSeq" id="XP_009551959.1">
    <property type="nucleotide sequence ID" value="XM_009553664.1"/>
</dbReference>
<reference evidence="1 2" key="1">
    <citation type="journal article" date="2012" name="New Phytol.">
        <title>Insight into trade-off between wood decay and parasitism from the genome of a fungal forest pathogen.</title>
        <authorList>
            <person name="Olson A."/>
            <person name="Aerts A."/>
            <person name="Asiegbu F."/>
            <person name="Belbahri L."/>
            <person name="Bouzid O."/>
            <person name="Broberg A."/>
            <person name="Canback B."/>
            <person name="Coutinho P.M."/>
            <person name="Cullen D."/>
            <person name="Dalman K."/>
            <person name="Deflorio G."/>
            <person name="van Diepen L.T."/>
            <person name="Dunand C."/>
            <person name="Duplessis S."/>
            <person name="Durling M."/>
            <person name="Gonthier P."/>
            <person name="Grimwood J."/>
            <person name="Fossdal C.G."/>
            <person name="Hansson D."/>
            <person name="Henrissat B."/>
            <person name="Hietala A."/>
            <person name="Himmelstrand K."/>
            <person name="Hoffmeister D."/>
            <person name="Hogberg N."/>
            <person name="James T.Y."/>
            <person name="Karlsson M."/>
            <person name="Kohler A."/>
            <person name="Kues U."/>
            <person name="Lee Y.H."/>
            <person name="Lin Y.C."/>
            <person name="Lind M."/>
            <person name="Lindquist E."/>
            <person name="Lombard V."/>
            <person name="Lucas S."/>
            <person name="Lunden K."/>
            <person name="Morin E."/>
            <person name="Murat C."/>
            <person name="Park J."/>
            <person name="Raffaello T."/>
            <person name="Rouze P."/>
            <person name="Salamov A."/>
            <person name="Schmutz J."/>
            <person name="Solheim H."/>
            <person name="Stahlberg J."/>
            <person name="Velez H."/>
            <person name="de Vries R.P."/>
            <person name="Wiebenga A."/>
            <person name="Woodward S."/>
            <person name="Yakovlev I."/>
            <person name="Garbelotto M."/>
            <person name="Martin F."/>
            <person name="Grigoriev I.V."/>
            <person name="Stenlid J."/>
        </authorList>
    </citation>
    <scope>NUCLEOTIDE SEQUENCE [LARGE SCALE GENOMIC DNA]</scope>
    <source>
        <strain evidence="1 2">TC 32-1</strain>
    </source>
</reference>
<dbReference type="EMBL" id="KI925465">
    <property type="protein sequence ID" value="ETW75695.1"/>
    <property type="molecule type" value="Genomic_DNA"/>
</dbReference>
<dbReference type="Proteomes" id="UP000030671">
    <property type="component" value="Unassembled WGS sequence"/>
</dbReference>
<accession>W4JRI6</accession>
<proteinExistence type="predicted"/>
<dbReference type="InParanoid" id="W4JRI6"/>
<gene>
    <name evidence="1" type="ORF">HETIRDRAFT_162457</name>
</gene>
<dbReference type="AlphaFoldDB" id="W4JRI6"/>
<dbReference type="HOGENOM" id="CLU_2979365_0_0_1"/>
<keyword evidence="2" id="KW-1185">Reference proteome</keyword>
<protein>
    <submittedName>
        <fullName evidence="1">Uncharacterized protein</fullName>
    </submittedName>
</protein>
<dbReference type="GeneID" id="20667771"/>